<evidence type="ECO:0000313" key="2">
    <source>
        <dbReference type="Proteomes" id="UP000762676"/>
    </source>
</evidence>
<protein>
    <submittedName>
        <fullName evidence="1">Uncharacterized protein</fullName>
    </submittedName>
</protein>
<dbReference type="EMBL" id="BMAT01011149">
    <property type="protein sequence ID" value="GFR67509.1"/>
    <property type="molecule type" value="Genomic_DNA"/>
</dbReference>
<comment type="caution">
    <text evidence="1">The sequence shown here is derived from an EMBL/GenBank/DDBJ whole genome shotgun (WGS) entry which is preliminary data.</text>
</comment>
<reference evidence="1 2" key="1">
    <citation type="journal article" date="2021" name="Elife">
        <title>Chloroplast acquisition without the gene transfer in kleptoplastic sea slugs, Plakobranchus ocellatus.</title>
        <authorList>
            <person name="Maeda T."/>
            <person name="Takahashi S."/>
            <person name="Yoshida T."/>
            <person name="Shimamura S."/>
            <person name="Takaki Y."/>
            <person name="Nagai Y."/>
            <person name="Toyoda A."/>
            <person name="Suzuki Y."/>
            <person name="Arimoto A."/>
            <person name="Ishii H."/>
            <person name="Satoh N."/>
            <person name="Nishiyama T."/>
            <person name="Hasebe M."/>
            <person name="Maruyama T."/>
            <person name="Minagawa J."/>
            <person name="Obokata J."/>
            <person name="Shigenobu S."/>
        </authorList>
    </citation>
    <scope>NUCLEOTIDE SEQUENCE [LARGE SCALE GENOMIC DNA]</scope>
</reference>
<dbReference type="Proteomes" id="UP000762676">
    <property type="component" value="Unassembled WGS sequence"/>
</dbReference>
<proteinExistence type="predicted"/>
<keyword evidence="2" id="KW-1185">Reference proteome</keyword>
<organism evidence="1 2">
    <name type="scientific">Elysia marginata</name>
    <dbReference type="NCBI Taxonomy" id="1093978"/>
    <lineage>
        <taxon>Eukaryota</taxon>
        <taxon>Metazoa</taxon>
        <taxon>Spiralia</taxon>
        <taxon>Lophotrochozoa</taxon>
        <taxon>Mollusca</taxon>
        <taxon>Gastropoda</taxon>
        <taxon>Heterobranchia</taxon>
        <taxon>Euthyneura</taxon>
        <taxon>Panpulmonata</taxon>
        <taxon>Sacoglossa</taxon>
        <taxon>Placobranchoidea</taxon>
        <taxon>Plakobranchidae</taxon>
        <taxon>Elysia</taxon>
    </lineage>
</organism>
<gene>
    <name evidence="1" type="ORF">ElyMa_005585000</name>
</gene>
<accession>A0AAV4F3H6</accession>
<dbReference type="AlphaFoldDB" id="A0AAV4F3H6"/>
<evidence type="ECO:0000313" key="1">
    <source>
        <dbReference type="EMBL" id="GFR67509.1"/>
    </source>
</evidence>
<sequence length="93" mass="9925">MILGRKDDQGVIEGADLGMSTVEQPLDLRLSGERSARVHSVSTRLNPVTRPPNCDKLMICYTQGLALATRGRSRGLDAMLDSGVASLASSIAR</sequence>
<name>A0AAV4F3H6_9GAST</name>